<dbReference type="GO" id="GO:0005507">
    <property type="term" value="F:copper ion binding"/>
    <property type="evidence" value="ECO:0007669"/>
    <property type="project" value="InterPro"/>
</dbReference>
<keyword evidence="3" id="KW-0186">Copper</keyword>
<evidence type="ECO:0000259" key="5">
    <source>
        <dbReference type="Pfam" id="PF07731"/>
    </source>
</evidence>
<evidence type="ECO:0000256" key="1">
    <source>
        <dbReference type="ARBA" id="ARBA00022723"/>
    </source>
</evidence>
<dbReference type="InterPro" id="IPR001117">
    <property type="entry name" value="Cu-oxidase_2nd"/>
</dbReference>
<evidence type="ECO:0000259" key="4">
    <source>
        <dbReference type="Pfam" id="PF00394"/>
    </source>
</evidence>
<dbReference type="PANTHER" id="PTHR11709">
    <property type="entry name" value="MULTI-COPPER OXIDASE"/>
    <property type="match status" value="1"/>
</dbReference>
<dbReference type="GO" id="GO:0016491">
    <property type="term" value="F:oxidoreductase activity"/>
    <property type="evidence" value="ECO:0007669"/>
    <property type="project" value="UniProtKB-KW"/>
</dbReference>
<protein>
    <submittedName>
        <fullName evidence="6">Multicopper oxidase</fullName>
    </submittedName>
</protein>
<keyword evidence="1" id="KW-0479">Metal-binding</keyword>
<dbReference type="PROSITE" id="PS51318">
    <property type="entry name" value="TAT"/>
    <property type="match status" value="1"/>
</dbReference>
<evidence type="ECO:0000313" key="6">
    <source>
        <dbReference type="EMBL" id="ABJ06446.1"/>
    </source>
</evidence>
<dbReference type="PANTHER" id="PTHR11709:SF394">
    <property type="entry name" value="FI03373P-RELATED"/>
    <property type="match status" value="1"/>
</dbReference>
<dbReference type="eggNOG" id="COG2132">
    <property type="taxonomic scope" value="Bacteria"/>
</dbReference>
<name>Q07NN8_RHOP5</name>
<dbReference type="Gene3D" id="2.60.40.420">
    <property type="entry name" value="Cupredoxins - blue copper proteins"/>
    <property type="match status" value="2"/>
</dbReference>
<gene>
    <name evidence="6" type="ordered locus">RPE_2508</name>
</gene>
<dbReference type="STRING" id="316055.RPE_2508"/>
<reference evidence="6" key="1">
    <citation type="submission" date="2006-09" db="EMBL/GenBank/DDBJ databases">
        <title>Complete sequence of Rhodopseudomonas palustris BisA53.</title>
        <authorList>
            <consortium name="US DOE Joint Genome Institute"/>
            <person name="Copeland A."/>
            <person name="Lucas S."/>
            <person name="Lapidus A."/>
            <person name="Barry K."/>
            <person name="Detter J.C."/>
            <person name="Glavina del Rio T."/>
            <person name="Hammon N."/>
            <person name="Israni S."/>
            <person name="Dalin E."/>
            <person name="Tice H."/>
            <person name="Pitluck S."/>
            <person name="Chain P."/>
            <person name="Malfatti S."/>
            <person name="Shin M."/>
            <person name="Vergez L."/>
            <person name="Schmutz J."/>
            <person name="Larimer F."/>
            <person name="Land M."/>
            <person name="Hauser L."/>
            <person name="Pelletier D.A."/>
            <person name="Kyrpides N."/>
            <person name="Kim E."/>
            <person name="Harwood C.S."/>
            <person name="Oda Y."/>
            <person name="Richardson P."/>
        </authorList>
    </citation>
    <scope>NUCLEOTIDE SEQUENCE [LARGE SCALE GENOMIC DNA]</scope>
    <source>
        <strain evidence="6">BisA53</strain>
    </source>
</reference>
<dbReference type="InterPro" id="IPR006311">
    <property type="entry name" value="TAT_signal"/>
</dbReference>
<dbReference type="KEGG" id="rpe:RPE_2508"/>
<proteinExistence type="predicted"/>
<dbReference type="EMBL" id="CP000463">
    <property type="protein sequence ID" value="ABJ06446.1"/>
    <property type="molecule type" value="Genomic_DNA"/>
</dbReference>
<dbReference type="InterPro" id="IPR011706">
    <property type="entry name" value="Cu-oxidase_C"/>
</dbReference>
<dbReference type="InterPro" id="IPR045087">
    <property type="entry name" value="Cu-oxidase_fam"/>
</dbReference>
<accession>Q07NN8</accession>
<feature type="domain" description="Plastocyanin-like" evidence="5">
    <location>
        <begin position="334"/>
        <end position="418"/>
    </location>
</feature>
<dbReference type="Pfam" id="PF00394">
    <property type="entry name" value="Cu-oxidase"/>
    <property type="match status" value="1"/>
</dbReference>
<sequence length="436" mass="46081">MTDHVLSMTRRALLAGAGSAGFLSALPLPAAAQSGRPLALKAGLGARALRPGEPATTLALLTAPGDGVPRFRRGEDLAISFDNALPGPALLNFRGNAVAANEPLLARRPVAPGGRDAFSLPQRFAGTALVDLRLSENAASGPLPMLPLVVTETEPVAVDRDEVLLIEDIRLAADGRALAPGAEATARTLFTLNGRVGFELPVRALQRLRLRFINACHRSVIAIKIADHELRVMAIDGQPAEPFLARGGQLVLAPGTRVDAFVDALRPPGSRAEILLHDGATARPIGSLSYSGEPPLRATAAPAAPALPSNGLPERLDLKSALRIELPLGGAPDWTRPADFSAAAAPVFRVKPGRTAVLALANPTTAPMVFHLHGHPFRLLDRLDDGWKPFWLDTLVVGPQQTERIAFAAAQPGRWLIEAMAAEWSAPLLLRSYEVA</sequence>
<feature type="domain" description="Plastocyanin-like" evidence="4">
    <location>
        <begin position="193"/>
        <end position="268"/>
    </location>
</feature>
<keyword evidence="2" id="KW-0560">Oxidoreductase</keyword>
<dbReference type="OrthoDB" id="9757546at2"/>
<dbReference type="SUPFAM" id="SSF49503">
    <property type="entry name" value="Cupredoxins"/>
    <property type="match status" value="2"/>
</dbReference>
<evidence type="ECO:0000256" key="2">
    <source>
        <dbReference type="ARBA" id="ARBA00023002"/>
    </source>
</evidence>
<dbReference type="HOGENOM" id="CLU_009100_6_1_5"/>
<dbReference type="Pfam" id="PF07731">
    <property type="entry name" value="Cu-oxidase_2"/>
    <property type="match status" value="1"/>
</dbReference>
<dbReference type="InterPro" id="IPR008972">
    <property type="entry name" value="Cupredoxin"/>
</dbReference>
<organism evidence="6">
    <name type="scientific">Rhodopseudomonas palustris (strain BisA53)</name>
    <dbReference type="NCBI Taxonomy" id="316055"/>
    <lineage>
        <taxon>Bacteria</taxon>
        <taxon>Pseudomonadati</taxon>
        <taxon>Pseudomonadota</taxon>
        <taxon>Alphaproteobacteria</taxon>
        <taxon>Hyphomicrobiales</taxon>
        <taxon>Nitrobacteraceae</taxon>
        <taxon>Rhodopseudomonas</taxon>
    </lineage>
</organism>
<evidence type="ECO:0000256" key="3">
    <source>
        <dbReference type="ARBA" id="ARBA00023008"/>
    </source>
</evidence>
<dbReference type="AlphaFoldDB" id="Q07NN8"/>